<dbReference type="InterPro" id="IPR038695">
    <property type="entry name" value="Saro_0823-like_sf"/>
</dbReference>
<organism evidence="1 2">
    <name type="scientific">Halobellus clavatus</name>
    <dbReference type="NCBI Taxonomy" id="660517"/>
    <lineage>
        <taxon>Archaea</taxon>
        <taxon>Methanobacteriati</taxon>
        <taxon>Methanobacteriota</taxon>
        <taxon>Stenosarchaea group</taxon>
        <taxon>Halobacteria</taxon>
        <taxon>Halobacteriales</taxon>
        <taxon>Haloferacaceae</taxon>
        <taxon>Halobellus</taxon>
    </lineage>
</organism>
<dbReference type="PANTHER" id="PTHR37953:SF1">
    <property type="entry name" value="UPF0127 PROTEIN MJ1496"/>
    <property type="match status" value="1"/>
</dbReference>
<dbReference type="AlphaFoldDB" id="A0A1H3CXE3"/>
<dbReference type="Pfam" id="PF02643">
    <property type="entry name" value="DUF192"/>
    <property type="match status" value="1"/>
</dbReference>
<evidence type="ECO:0000313" key="2">
    <source>
        <dbReference type="Proteomes" id="UP000199170"/>
    </source>
</evidence>
<sequence length="115" mass="12741">MRLEHRSGGDRRTLAADVEVADTFLSRARGLMFRRSIPDDYAMVFQFDDAERRDLHMVFVPFDLDALWLVGSEVVAKKRLRAWRGIGAATADTVVELPAGAADGVEPGDTVHVVD</sequence>
<accession>A0A1H3CXE3</accession>
<protein>
    <recommendedName>
        <fullName evidence="3">DUF192 domain-containing protein</fullName>
    </recommendedName>
</protein>
<dbReference type="Proteomes" id="UP000199170">
    <property type="component" value="Unassembled WGS sequence"/>
</dbReference>
<keyword evidence="2" id="KW-1185">Reference proteome</keyword>
<gene>
    <name evidence="1" type="ORF">SAMN04487946_101252</name>
</gene>
<name>A0A1H3CXE3_9EURY</name>
<dbReference type="STRING" id="660517.SAMN04487946_101252"/>
<dbReference type="PANTHER" id="PTHR37953">
    <property type="entry name" value="UPF0127 PROTEIN MJ1496"/>
    <property type="match status" value="1"/>
</dbReference>
<evidence type="ECO:0008006" key="3">
    <source>
        <dbReference type="Google" id="ProtNLM"/>
    </source>
</evidence>
<dbReference type="Gene3D" id="2.60.120.1140">
    <property type="entry name" value="Protein of unknown function DUF192"/>
    <property type="match status" value="1"/>
</dbReference>
<dbReference type="EMBL" id="FNPB01000001">
    <property type="protein sequence ID" value="SDX58893.1"/>
    <property type="molecule type" value="Genomic_DNA"/>
</dbReference>
<dbReference type="RefSeq" id="WP_089764264.1">
    <property type="nucleotide sequence ID" value="NZ_FNPB01000001.1"/>
</dbReference>
<reference evidence="2" key="1">
    <citation type="submission" date="2016-10" db="EMBL/GenBank/DDBJ databases">
        <authorList>
            <person name="Varghese N."/>
            <person name="Submissions S."/>
        </authorList>
    </citation>
    <scope>NUCLEOTIDE SEQUENCE [LARGE SCALE GENOMIC DNA]</scope>
    <source>
        <strain evidence="2">CGMCC 1.10118</strain>
    </source>
</reference>
<evidence type="ECO:0000313" key="1">
    <source>
        <dbReference type="EMBL" id="SDX58893.1"/>
    </source>
</evidence>
<dbReference type="OrthoDB" id="64208at2157"/>
<proteinExistence type="predicted"/>
<dbReference type="InterPro" id="IPR003795">
    <property type="entry name" value="DUF192"/>
</dbReference>